<dbReference type="InterPro" id="IPR037518">
    <property type="entry name" value="MPN"/>
</dbReference>
<gene>
    <name evidence="8" type="ORF">FYJ58_10630</name>
</gene>
<sequence>MSKKPITMPMDVVELLGQNMCELDREVVCVINLRSDGIPVNCNFVSMGAVDECVAHPREILKSAILSNANSMILLHNHPSGNLSPSKWDSMITDRMLKVGELIGIPLRDHIIVGGDNRSYFSFREKGLMEFEHAKLEENYQNIDRDRFAVAEQSADEAITPVRRKRSR</sequence>
<dbReference type="Gene3D" id="3.40.140.10">
    <property type="entry name" value="Cytidine Deaminase, domain 2"/>
    <property type="match status" value="1"/>
</dbReference>
<evidence type="ECO:0000259" key="7">
    <source>
        <dbReference type="PROSITE" id="PS50249"/>
    </source>
</evidence>
<evidence type="ECO:0000256" key="6">
    <source>
        <dbReference type="ARBA" id="ARBA00023049"/>
    </source>
</evidence>
<dbReference type="AlphaFoldDB" id="A0A6L5Y2I5"/>
<evidence type="ECO:0000313" key="8">
    <source>
        <dbReference type="EMBL" id="MSS64323.1"/>
    </source>
</evidence>
<evidence type="ECO:0000256" key="1">
    <source>
        <dbReference type="ARBA" id="ARBA00010243"/>
    </source>
</evidence>
<dbReference type="PROSITE" id="PS01302">
    <property type="entry name" value="UPF0758"/>
    <property type="match status" value="1"/>
</dbReference>
<evidence type="ECO:0000256" key="5">
    <source>
        <dbReference type="ARBA" id="ARBA00022833"/>
    </source>
</evidence>
<keyword evidence="2" id="KW-0645">Protease</keyword>
<keyword evidence="4" id="KW-0378">Hydrolase</keyword>
<name>A0A6L5Y2I5_9FIRM</name>
<evidence type="ECO:0000256" key="4">
    <source>
        <dbReference type="ARBA" id="ARBA00022801"/>
    </source>
</evidence>
<dbReference type="PANTHER" id="PTHR30471:SF3">
    <property type="entry name" value="UPF0758 PROTEIN YEES-RELATED"/>
    <property type="match status" value="1"/>
</dbReference>
<dbReference type="Pfam" id="PF04002">
    <property type="entry name" value="RadC"/>
    <property type="match status" value="1"/>
</dbReference>
<proteinExistence type="inferred from homology"/>
<dbReference type="InterPro" id="IPR020891">
    <property type="entry name" value="UPF0758_CS"/>
</dbReference>
<protein>
    <submittedName>
        <fullName evidence="8">JAB domain-containing protein</fullName>
    </submittedName>
</protein>
<evidence type="ECO:0000256" key="2">
    <source>
        <dbReference type="ARBA" id="ARBA00022670"/>
    </source>
</evidence>
<dbReference type="RefSeq" id="WP_154519717.1">
    <property type="nucleotide sequence ID" value="NZ_VUMT01000016.1"/>
</dbReference>
<dbReference type="GO" id="GO:0046872">
    <property type="term" value="F:metal ion binding"/>
    <property type="evidence" value="ECO:0007669"/>
    <property type="project" value="UniProtKB-KW"/>
</dbReference>
<dbReference type="GO" id="GO:0008237">
    <property type="term" value="F:metallopeptidase activity"/>
    <property type="evidence" value="ECO:0007669"/>
    <property type="project" value="UniProtKB-KW"/>
</dbReference>
<feature type="domain" description="MPN" evidence="7">
    <location>
        <begin position="5"/>
        <end position="129"/>
    </location>
</feature>
<accession>A0A6L5Y2I5</accession>
<keyword evidence="6" id="KW-0482">Metalloprotease</keyword>
<dbReference type="InterPro" id="IPR025657">
    <property type="entry name" value="RadC_JAB"/>
</dbReference>
<organism evidence="8 9">
    <name type="scientific">Velocimicrobium porci</name>
    <dbReference type="NCBI Taxonomy" id="2606634"/>
    <lineage>
        <taxon>Bacteria</taxon>
        <taxon>Bacillati</taxon>
        <taxon>Bacillota</taxon>
        <taxon>Clostridia</taxon>
        <taxon>Lachnospirales</taxon>
        <taxon>Lachnospiraceae</taxon>
        <taxon>Velocimicrobium</taxon>
    </lineage>
</organism>
<dbReference type="GO" id="GO:0006508">
    <property type="term" value="P:proteolysis"/>
    <property type="evidence" value="ECO:0007669"/>
    <property type="project" value="UniProtKB-KW"/>
</dbReference>
<dbReference type="InterPro" id="IPR001405">
    <property type="entry name" value="UPF0758"/>
</dbReference>
<comment type="caution">
    <text evidence="8">The sequence shown here is derived from an EMBL/GenBank/DDBJ whole genome shotgun (WGS) entry which is preliminary data.</text>
</comment>
<comment type="similarity">
    <text evidence="1">Belongs to the UPF0758 family.</text>
</comment>
<keyword evidence="5" id="KW-0862">Zinc</keyword>
<dbReference type="EMBL" id="VUMT01000016">
    <property type="protein sequence ID" value="MSS64323.1"/>
    <property type="molecule type" value="Genomic_DNA"/>
</dbReference>
<dbReference type="CDD" id="cd08071">
    <property type="entry name" value="MPN_DUF2466"/>
    <property type="match status" value="1"/>
</dbReference>
<dbReference type="PROSITE" id="PS50249">
    <property type="entry name" value="MPN"/>
    <property type="match status" value="1"/>
</dbReference>
<keyword evidence="3" id="KW-0479">Metal-binding</keyword>
<dbReference type="Proteomes" id="UP000482209">
    <property type="component" value="Unassembled WGS sequence"/>
</dbReference>
<reference evidence="8 9" key="1">
    <citation type="submission" date="2019-08" db="EMBL/GenBank/DDBJ databases">
        <title>In-depth cultivation of the pig gut microbiome towards novel bacterial diversity and tailored functional studies.</title>
        <authorList>
            <person name="Wylensek D."/>
            <person name="Hitch T.C.A."/>
            <person name="Clavel T."/>
        </authorList>
    </citation>
    <scope>NUCLEOTIDE SEQUENCE [LARGE SCALE GENOMIC DNA]</scope>
    <source>
        <strain evidence="8 9">WCA-693-APC-MOT-I</strain>
    </source>
</reference>
<evidence type="ECO:0000313" key="9">
    <source>
        <dbReference type="Proteomes" id="UP000482209"/>
    </source>
</evidence>
<dbReference type="PANTHER" id="PTHR30471">
    <property type="entry name" value="DNA REPAIR PROTEIN RADC"/>
    <property type="match status" value="1"/>
</dbReference>
<evidence type="ECO:0000256" key="3">
    <source>
        <dbReference type="ARBA" id="ARBA00022723"/>
    </source>
</evidence>
<keyword evidence="9" id="KW-1185">Reference proteome</keyword>